<accession>A0A6J4L8W9</accession>
<dbReference type="PANTHER" id="PTHR34477:SF5">
    <property type="entry name" value="BSL5627 PROTEIN"/>
    <property type="match status" value="1"/>
</dbReference>
<protein>
    <submittedName>
        <fullName evidence="3">Excinuclease ABC, C subunit-like</fullName>
    </submittedName>
</protein>
<dbReference type="PANTHER" id="PTHR34477">
    <property type="entry name" value="UPF0213 PROTEIN YHBQ"/>
    <property type="match status" value="1"/>
</dbReference>
<evidence type="ECO:0000259" key="2">
    <source>
        <dbReference type="PROSITE" id="PS50164"/>
    </source>
</evidence>
<reference evidence="3" key="1">
    <citation type="submission" date="2020-02" db="EMBL/GenBank/DDBJ databases">
        <authorList>
            <person name="Meier V. D."/>
        </authorList>
    </citation>
    <scope>NUCLEOTIDE SEQUENCE</scope>
    <source>
        <strain evidence="3">AVDCRST_MAG89</strain>
    </source>
</reference>
<dbReference type="SUPFAM" id="SSF82771">
    <property type="entry name" value="GIY-YIG endonuclease"/>
    <property type="match status" value="1"/>
</dbReference>
<evidence type="ECO:0000313" key="3">
    <source>
        <dbReference type="EMBL" id="CAA9325995.1"/>
    </source>
</evidence>
<dbReference type="InterPro" id="IPR035901">
    <property type="entry name" value="GIY-YIG_endonuc_sf"/>
</dbReference>
<dbReference type="InterPro" id="IPR050190">
    <property type="entry name" value="UPF0213_domain"/>
</dbReference>
<dbReference type="Pfam" id="PF01541">
    <property type="entry name" value="GIY-YIG"/>
    <property type="match status" value="1"/>
</dbReference>
<dbReference type="InterPro" id="IPR000305">
    <property type="entry name" value="GIY-YIG_endonuc"/>
</dbReference>
<sequence length="100" mass="11325">MNNYYVYVLASGTGTLYVGVTSDLVRRVYEHKHKLVPGFTARYGVDRLVYFEHTYDVAAAIAREKAIKGWTRKRKLALVASMNPEWRDLSDEIGIAAGSR</sequence>
<name>A0A6J4L8W9_9BACT</name>
<proteinExistence type="inferred from homology"/>
<dbReference type="CDD" id="cd10448">
    <property type="entry name" value="GIY-YIG_unchar_3"/>
    <property type="match status" value="1"/>
</dbReference>
<dbReference type="AlphaFoldDB" id="A0A6J4L8W9"/>
<gene>
    <name evidence="3" type="ORF">AVDCRST_MAG89-1898</name>
</gene>
<organism evidence="3">
    <name type="scientific">uncultured Gemmatimonadota bacterium</name>
    <dbReference type="NCBI Taxonomy" id="203437"/>
    <lineage>
        <taxon>Bacteria</taxon>
        <taxon>Pseudomonadati</taxon>
        <taxon>Gemmatimonadota</taxon>
        <taxon>environmental samples</taxon>
    </lineage>
</organism>
<comment type="similarity">
    <text evidence="1">Belongs to the UPF0213 family.</text>
</comment>
<dbReference type="PROSITE" id="PS50164">
    <property type="entry name" value="GIY_YIG"/>
    <property type="match status" value="1"/>
</dbReference>
<dbReference type="Gene3D" id="3.40.1440.10">
    <property type="entry name" value="GIY-YIG endonuclease"/>
    <property type="match status" value="1"/>
</dbReference>
<dbReference type="EMBL" id="CADCTV010000403">
    <property type="protein sequence ID" value="CAA9325995.1"/>
    <property type="molecule type" value="Genomic_DNA"/>
</dbReference>
<evidence type="ECO:0000256" key="1">
    <source>
        <dbReference type="ARBA" id="ARBA00007435"/>
    </source>
</evidence>
<feature type="domain" description="GIY-YIG" evidence="2">
    <location>
        <begin position="2"/>
        <end position="77"/>
    </location>
</feature>